<sequence>MAERHTATNEASRAHEGHSHGHDQHHGHDHGPDGCMIPKFDTRDLLIRDDIMAKAKEIADMIYTSEEVKHYRLAEAQIKGSERVQALIARMKKRQKELVAFQSFQNQKMVDKIEGELVTLQEELDGIPIVDEFQQSQADINYLLQLVMSVIRDTVAQKLDVETDNTEDAPEECSD</sequence>
<dbReference type="PANTHER" id="PTHR38448">
    <property type="entry name" value="REGULATORY PROTEIN YLBF-RELATED"/>
    <property type="match status" value="1"/>
</dbReference>
<dbReference type="EMBL" id="JFHU01000040">
    <property type="protein sequence ID" value="EXX91157.1"/>
    <property type="molecule type" value="Genomic_DNA"/>
</dbReference>
<dbReference type="RefSeq" id="WP_036579418.1">
    <property type="nucleotide sequence ID" value="NZ_KK082138.1"/>
</dbReference>
<name>A0A9W5W8I1_9BACL</name>
<feature type="compositionally biased region" description="Basic and acidic residues" evidence="1">
    <location>
        <begin position="1"/>
        <end position="32"/>
    </location>
</feature>
<evidence type="ECO:0000313" key="2">
    <source>
        <dbReference type="EMBL" id="EXX91157.1"/>
    </source>
</evidence>
<dbReference type="Pfam" id="PF06133">
    <property type="entry name" value="Com_YlbF"/>
    <property type="match status" value="1"/>
</dbReference>
<keyword evidence="3" id="KW-1185">Reference proteome</keyword>
<dbReference type="AlphaFoldDB" id="A0A9W5W8I1"/>
<reference evidence="2 3" key="1">
    <citation type="submission" date="2014-02" db="EMBL/GenBank/DDBJ databases">
        <title>Genome sequence of Paenibacillus darwinianus reveals adaptive mechanisms for survival in Antarctic soils.</title>
        <authorList>
            <person name="Dsouza M."/>
            <person name="Taylor M.W."/>
            <person name="Turner S.J."/>
            <person name="Aislabie J."/>
        </authorList>
    </citation>
    <scope>NUCLEOTIDE SEQUENCE [LARGE SCALE GENOMIC DNA]</scope>
    <source>
        <strain evidence="2 3">CE1</strain>
    </source>
</reference>
<dbReference type="InterPro" id="IPR023378">
    <property type="entry name" value="YheA/YmcA-like_dom_sf"/>
</dbReference>
<organism evidence="2 3">
    <name type="scientific">Paenibacillus darwinianus</name>
    <dbReference type="NCBI Taxonomy" id="1380763"/>
    <lineage>
        <taxon>Bacteria</taxon>
        <taxon>Bacillati</taxon>
        <taxon>Bacillota</taxon>
        <taxon>Bacilli</taxon>
        <taxon>Bacillales</taxon>
        <taxon>Paenibacillaceae</taxon>
        <taxon>Paenibacillus</taxon>
    </lineage>
</organism>
<dbReference type="InterPro" id="IPR010368">
    <property type="entry name" value="Com_YlbF"/>
</dbReference>
<feature type="region of interest" description="Disordered" evidence="1">
    <location>
        <begin position="1"/>
        <end position="35"/>
    </location>
</feature>
<comment type="caution">
    <text evidence="2">The sequence shown here is derived from an EMBL/GenBank/DDBJ whole genome shotgun (WGS) entry which is preliminary data.</text>
</comment>
<dbReference type="SUPFAM" id="SSF158622">
    <property type="entry name" value="YheA/YmcA-like"/>
    <property type="match status" value="1"/>
</dbReference>
<dbReference type="OrthoDB" id="2167788at2"/>
<evidence type="ECO:0000256" key="1">
    <source>
        <dbReference type="SAM" id="MobiDB-lite"/>
    </source>
</evidence>
<proteinExistence type="predicted"/>
<dbReference type="InterPro" id="IPR052767">
    <property type="entry name" value="Bact_com_dev_regulator"/>
</dbReference>
<dbReference type="Gene3D" id="1.20.1500.10">
    <property type="entry name" value="YheA/YmcA-like"/>
    <property type="match status" value="1"/>
</dbReference>
<protein>
    <submittedName>
        <fullName evidence="2">Membrane protein</fullName>
    </submittedName>
</protein>
<dbReference type="PANTHER" id="PTHR38448:SF1">
    <property type="entry name" value="YLBF FAMILY REGULATOR"/>
    <property type="match status" value="1"/>
</dbReference>
<gene>
    <name evidence="2" type="ORF">BG53_12260</name>
</gene>
<dbReference type="Proteomes" id="UP000053750">
    <property type="component" value="Unassembled WGS sequence"/>
</dbReference>
<accession>A0A9W5W8I1</accession>
<evidence type="ECO:0000313" key="3">
    <source>
        <dbReference type="Proteomes" id="UP000053750"/>
    </source>
</evidence>